<evidence type="ECO:0000313" key="2">
    <source>
        <dbReference type="Proteomes" id="UP001221757"/>
    </source>
</evidence>
<dbReference type="AlphaFoldDB" id="A0AAD7DNZ4"/>
<evidence type="ECO:0000313" key="1">
    <source>
        <dbReference type="EMBL" id="KAJ7695747.1"/>
    </source>
</evidence>
<comment type="caution">
    <text evidence="1">The sequence shown here is derived from an EMBL/GenBank/DDBJ whole genome shotgun (WGS) entry which is preliminary data.</text>
</comment>
<dbReference type="EMBL" id="JARKIE010000037">
    <property type="protein sequence ID" value="KAJ7695747.1"/>
    <property type="molecule type" value="Genomic_DNA"/>
</dbReference>
<proteinExistence type="predicted"/>
<keyword evidence="2" id="KW-1185">Reference proteome</keyword>
<name>A0AAD7DNZ4_MYCRO</name>
<evidence type="ECO:0008006" key="3">
    <source>
        <dbReference type="Google" id="ProtNLM"/>
    </source>
</evidence>
<organism evidence="1 2">
    <name type="scientific">Mycena rosella</name>
    <name type="common">Pink bonnet</name>
    <name type="synonym">Agaricus rosellus</name>
    <dbReference type="NCBI Taxonomy" id="1033263"/>
    <lineage>
        <taxon>Eukaryota</taxon>
        <taxon>Fungi</taxon>
        <taxon>Dikarya</taxon>
        <taxon>Basidiomycota</taxon>
        <taxon>Agaricomycotina</taxon>
        <taxon>Agaricomycetes</taxon>
        <taxon>Agaricomycetidae</taxon>
        <taxon>Agaricales</taxon>
        <taxon>Marasmiineae</taxon>
        <taxon>Mycenaceae</taxon>
        <taxon>Mycena</taxon>
    </lineage>
</organism>
<accession>A0AAD7DNZ4</accession>
<feature type="non-terminal residue" evidence="1">
    <location>
        <position position="1"/>
    </location>
</feature>
<reference evidence="1" key="1">
    <citation type="submission" date="2023-03" db="EMBL/GenBank/DDBJ databases">
        <title>Massive genome expansion in bonnet fungi (Mycena s.s.) driven by repeated elements and novel gene families across ecological guilds.</title>
        <authorList>
            <consortium name="Lawrence Berkeley National Laboratory"/>
            <person name="Harder C.B."/>
            <person name="Miyauchi S."/>
            <person name="Viragh M."/>
            <person name="Kuo A."/>
            <person name="Thoen E."/>
            <person name="Andreopoulos B."/>
            <person name="Lu D."/>
            <person name="Skrede I."/>
            <person name="Drula E."/>
            <person name="Henrissat B."/>
            <person name="Morin E."/>
            <person name="Kohler A."/>
            <person name="Barry K."/>
            <person name="LaButti K."/>
            <person name="Morin E."/>
            <person name="Salamov A."/>
            <person name="Lipzen A."/>
            <person name="Mereny Z."/>
            <person name="Hegedus B."/>
            <person name="Baldrian P."/>
            <person name="Stursova M."/>
            <person name="Weitz H."/>
            <person name="Taylor A."/>
            <person name="Grigoriev I.V."/>
            <person name="Nagy L.G."/>
            <person name="Martin F."/>
            <person name="Kauserud H."/>
        </authorList>
    </citation>
    <scope>NUCLEOTIDE SEQUENCE</scope>
    <source>
        <strain evidence="1">CBHHK067</strain>
    </source>
</reference>
<dbReference type="Proteomes" id="UP001221757">
    <property type="component" value="Unassembled WGS sequence"/>
</dbReference>
<sequence length="129" mass="14565">MQTAVEITKAYSGSNDPPSDFDRTHISQLLIEETIALASIDAEISELEIRLTALTSLREEREGIVKKLRAITSPLRLLPPEILSLIFINCPRDEVGRTIKNPTHLLAPLLLMHVCSRWRYIAMDTSAIW</sequence>
<gene>
    <name evidence="1" type="ORF">B0H17DRAFT_979883</name>
</gene>
<protein>
    <recommendedName>
        <fullName evidence="3">F-box domain-containing protein</fullName>
    </recommendedName>
</protein>